<proteinExistence type="predicted"/>
<accession>A0A2G5VF17</accession>
<evidence type="ECO:0000313" key="3">
    <source>
        <dbReference type="Proteomes" id="UP000230233"/>
    </source>
</evidence>
<dbReference type="OrthoDB" id="5849345at2759"/>
<sequence length="897" mass="102507">MERNRLKGASWLQGQATLRPSRISRCRPQMSWIDGMEEGSHRQLQRQLHEFWNFRENLRSVGCRGSSNLEMPTLLGTGCLLSGFLKLLFLGLLCRLSASSSTPSNATSEGSVFLRISKSLDAHSRLTAALNTLAELINPTKPNSALGKYFLLDDSIVSELTNVDGKHAERIVEELTDPEMNLTAFNEKSKRFKMFQKLHQLINTTVIPGTSEKDEVAAIVEEWDKLKVLDLNILKFHENNMKDVEFSNDKAVAESKMRGAVAALTAIPTLLEAITEGIPKLDGRHRVMEIFGDFEFLILSLNAYHKSGPVGDDDVANLGKLFSKSQSYLTGSRVARMLTELGHASDFPEMMALNLKQDLDGESLRKVLNKGEDLKLLKTILKPFFEVEPILSSIRKNLWTDVKTDAFKTSSDTVLRLLNLITSGGFTSESEFKSSWTHLNRTLKSDIQIPDDVFHFLNTSKRLTEAFDEYAEVLKKVKVLKESKEYSAAVNGVENMETLKVVYKITGPSNNSTYSVNEDEFKKAMNKVRGVRDHFKKALNTLESINETIIAIKGKISSFSSWKLDETEKWLKQTSENLRKSTDQNLLSRMSSVFKFIDSPPRSPSDFTGFIQVCTKLAASVESETTKLEGLKTKLSNLKDDRYTKYLMQFNEYNVTEKFNSGSILFRLFDQVIKNSTGFETFFKNGDLLEMEIRNLNYNESMRRTWVEKMKIFQSTKSKFFEMKDQILKKQKFYTPESIENLMSLRWLVENLADIPNPGLRVSEWRDFVAEVKNSTLINITSADDFVASIFDLNFSVHQEKCSMAYSNYKALLRFHKSILAAEKVSHLTFWDYNKNWIKIVGFCFVTILINAVIYAVTLISLERKAKKSQESEELEDFNEKWEEFEKRKRGQFMGTY</sequence>
<name>A0A2G5VF17_9PELO</name>
<feature type="transmembrane region" description="Helical" evidence="1">
    <location>
        <begin position="837"/>
        <end position="862"/>
    </location>
</feature>
<evidence type="ECO:0000313" key="2">
    <source>
        <dbReference type="EMBL" id="PIC50280.1"/>
    </source>
</evidence>
<reference evidence="3" key="1">
    <citation type="submission" date="2017-10" db="EMBL/GenBank/DDBJ databases">
        <title>Rapid genome shrinkage in a self-fertile nematode reveals novel sperm competition proteins.</title>
        <authorList>
            <person name="Yin D."/>
            <person name="Schwarz E.M."/>
            <person name="Thomas C.G."/>
            <person name="Felde R.L."/>
            <person name="Korf I.F."/>
            <person name="Cutter A.D."/>
            <person name="Schartner C.M."/>
            <person name="Ralston E.J."/>
            <person name="Meyer B.J."/>
            <person name="Haag E.S."/>
        </authorList>
    </citation>
    <scope>NUCLEOTIDE SEQUENCE [LARGE SCALE GENOMIC DNA]</scope>
    <source>
        <strain evidence="3">JU1422</strain>
    </source>
</reference>
<dbReference type="EMBL" id="PDUG01000001">
    <property type="protein sequence ID" value="PIC50280.1"/>
    <property type="molecule type" value="Genomic_DNA"/>
</dbReference>
<dbReference type="Proteomes" id="UP000230233">
    <property type="component" value="Chromosome I"/>
</dbReference>
<gene>
    <name evidence="2" type="primary">Cnig_chr_I.g1244</name>
    <name evidence="2" type="ORF">B9Z55_001244</name>
</gene>
<evidence type="ECO:0000256" key="1">
    <source>
        <dbReference type="SAM" id="Phobius"/>
    </source>
</evidence>
<comment type="caution">
    <text evidence="2">The sequence shown here is derived from an EMBL/GenBank/DDBJ whole genome shotgun (WGS) entry which is preliminary data.</text>
</comment>
<keyword evidence="1" id="KW-1133">Transmembrane helix</keyword>
<protein>
    <recommendedName>
        <fullName evidence="4">Domain of unknown function WSN domain-containing protein</fullName>
    </recommendedName>
</protein>
<evidence type="ECO:0008006" key="4">
    <source>
        <dbReference type="Google" id="ProtNLM"/>
    </source>
</evidence>
<keyword evidence="1" id="KW-0472">Membrane</keyword>
<dbReference type="AlphaFoldDB" id="A0A2G5VF17"/>
<organism evidence="2 3">
    <name type="scientific">Caenorhabditis nigoni</name>
    <dbReference type="NCBI Taxonomy" id="1611254"/>
    <lineage>
        <taxon>Eukaryota</taxon>
        <taxon>Metazoa</taxon>
        <taxon>Ecdysozoa</taxon>
        <taxon>Nematoda</taxon>
        <taxon>Chromadorea</taxon>
        <taxon>Rhabditida</taxon>
        <taxon>Rhabditina</taxon>
        <taxon>Rhabditomorpha</taxon>
        <taxon>Rhabditoidea</taxon>
        <taxon>Rhabditidae</taxon>
        <taxon>Peloderinae</taxon>
        <taxon>Caenorhabditis</taxon>
    </lineage>
</organism>
<keyword evidence="3" id="KW-1185">Reference proteome</keyword>
<keyword evidence="1" id="KW-0812">Transmembrane</keyword>